<feature type="non-terminal residue" evidence="1">
    <location>
        <position position="1"/>
    </location>
</feature>
<feature type="non-terminal residue" evidence="1">
    <location>
        <position position="254"/>
    </location>
</feature>
<dbReference type="AlphaFoldDB" id="X0WL78"/>
<gene>
    <name evidence="1" type="ORF">S01H1_61020</name>
</gene>
<reference evidence="1" key="1">
    <citation type="journal article" date="2014" name="Front. Microbiol.">
        <title>High frequency of phylogenetically diverse reductive dehalogenase-homologous genes in deep subseafloor sedimentary metagenomes.</title>
        <authorList>
            <person name="Kawai M."/>
            <person name="Futagami T."/>
            <person name="Toyoda A."/>
            <person name="Takaki Y."/>
            <person name="Nishi S."/>
            <person name="Hori S."/>
            <person name="Arai W."/>
            <person name="Tsubouchi T."/>
            <person name="Morono Y."/>
            <person name="Uchiyama I."/>
            <person name="Ito T."/>
            <person name="Fujiyama A."/>
            <person name="Inagaki F."/>
            <person name="Takami H."/>
        </authorList>
    </citation>
    <scope>NUCLEOTIDE SEQUENCE</scope>
    <source>
        <strain evidence="1">Expedition CK06-06</strain>
    </source>
</reference>
<evidence type="ECO:0000313" key="1">
    <source>
        <dbReference type="EMBL" id="GAG25263.1"/>
    </source>
</evidence>
<dbReference type="EMBL" id="BARS01039990">
    <property type="protein sequence ID" value="GAG25263.1"/>
    <property type="molecule type" value="Genomic_DNA"/>
</dbReference>
<proteinExistence type="predicted"/>
<accession>X0WL78</accession>
<comment type="caution">
    <text evidence="1">The sequence shown here is derived from an EMBL/GenBank/DDBJ whole genome shotgun (WGS) entry which is preliminary data.</text>
</comment>
<organism evidence="1">
    <name type="scientific">marine sediment metagenome</name>
    <dbReference type="NCBI Taxonomy" id="412755"/>
    <lineage>
        <taxon>unclassified sequences</taxon>
        <taxon>metagenomes</taxon>
        <taxon>ecological metagenomes</taxon>
    </lineage>
</organism>
<name>X0WL78_9ZZZZ</name>
<sequence>FFVFFTRDDVKNNKYDIEFTGGTSVQINLKDEVSLTRQDVEDRIRKVANTMNNPALAAANVYSIGESNKQYEINTTETNKTAATVTFPESELEAQHTVETVTLAIKKAQAKSGGKLSNLLVTQHSNPSEFIITTSQVNKSLVKDVLSAAFPNADITEPQVDEIVSTAILTAFADELEIQQNLQPQIASQEKITEELIDSYPELTDFLGGAKIECKIERAATAEEIGRRLADLRFKPDMQNLNWYPYKILGSDMT</sequence>
<protein>
    <submittedName>
        <fullName evidence="1">Uncharacterized protein</fullName>
    </submittedName>
</protein>